<evidence type="ECO:0000313" key="2">
    <source>
        <dbReference type="EMBL" id="SHG96704.1"/>
    </source>
</evidence>
<dbReference type="PROSITE" id="PS51257">
    <property type="entry name" value="PROKAR_LIPOPROTEIN"/>
    <property type="match status" value="1"/>
</dbReference>
<dbReference type="STRING" id="299255.SAMN02745129_1287"/>
<dbReference type="Gene3D" id="2.130.10.10">
    <property type="entry name" value="YVTN repeat-like/Quinoprotein amine dehydrogenase"/>
    <property type="match status" value="1"/>
</dbReference>
<dbReference type="SUPFAM" id="SSF101898">
    <property type="entry name" value="NHL repeat"/>
    <property type="match status" value="1"/>
</dbReference>
<name>A0A1M5P4E8_9GAMM</name>
<reference evidence="2 3" key="1">
    <citation type="submission" date="2016-11" db="EMBL/GenBank/DDBJ databases">
        <authorList>
            <person name="Jaros S."/>
            <person name="Januszkiewicz K."/>
            <person name="Wedrychowicz H."/>
        </authorList>
    </citation>
    <scope>NUCLEOTIDE SEQUENCE [LARGE SCALE GENOMIC DNA]</scope>
    <source>
        <strain evidence="2 3">DSM 16917</strain>
    </source>
</reference>
<proteinExistence type="predicted"/>
<dbReference type="RefSeq" id="WP_067658663.1">
    <property type="nucleotide sequence ID" value="NZ_FQXG01000001.1"/>
</dbReference>
<sequence length="824" mass="87071">MAIKKTIGIGLVWALAGCGGGGGDDGGSQGNTQTPPPPPSEHQVSIAAGEGSALGLDGTTFEAGESINIESGSTVSFEINLAEGFELVSVSGCGGTLEGSTFTTGEMTADCTITVETKPVEQGAGPGEEGPGEEGPGEEGPGEEGPGELPTEPNPEAPTAEVLFPWQQARVKGETLVVSGIASDSDGVAEVFVNGVAATLTPVSAGVESSNFTTSDTDEATEVQWSASIPLEQAEQQMVYVATRDAAGNQGLASELTLTSMLAPTTFAIDNHNNRLMGGTDVGEVSIVDLETGTSTAFSVPGLNWVMMPAYVPDQDRLVHAAVYDGEIHLMGIDLVEQTQTMIKKHDLALEPVLWSFANVQQIAYRETNNTLYLLLTYFPASNSAPSRTVIFTYDFEEAVLEELASGRAQDGTTFDSDAMALTDTGILLFNDTFGGADSVVELAYDGSTIGPQSESRDLTLSSLAVDANSNALAAGYEGVAKFNIVTGEASALSLDSDDSELKFAQIRSSGMDPVTGNLLVGDSQRDMVISVDAESGDRSIFLHNGIGQGPNLIAPRFLVLDEANQTVYLHDDGGNVDDRILAVDLTTGDRRVVHQFEDRASANGLALDAENQVLYAAMNSDIYQIPLDGSSISLFATYPHFDEYGQGEYTNMEMDKDGQRLLMVDFKRNELVGIDLGSGAVTVLASDAVGMGDSLSGPTGISMGGEHEAYVYSASAGAVYKVDLQTGDRHFVINSCRNPVGYELLQDDDTMTNLHFDPVNELVWVASDAPVEVDVNTGECRVPEFLEFSLDIVTTSKGQVLLSDFNRLFQYSMDSETAVTLSK</sequence>
<gene>
    <name evidence="2" type="ORF">SAMN02745129_1287</name>
</gene>
<feature type="region of interest" description="Disordered" evidence="1">
    <location>
        <begin position="116"/>
        <end position="158"/>
    </location>
</feature>
<evidence type="ECO:0000256" key="1">
    <source>
        <dbReference type="SAM" id="MobiDB-lite"/>
    </source>
</evidence>
<dbReference type="Proteomes" id="UP000184268">
    <property type="component" value="Unassembled WGS sequence"/>
</dbReference>
<dbReference type="InterPro" id="IPR013783">
    <property type="entry name" value="Ig-like_fold"/>
</dbReference>
<keyword evidence="3" id="KW-1185">Reference proteome</keyword>
<dbReference type="EMBL" id="FQXG01000001">
    <property type="protein sequence ID" value="SHG96704.1"/>
    <property type="molecule type" value="Genomic_DNA"/>
</dbReference>
<evidence type="ECO:0000313" key="3">
    <source>
        <dbReference type="Proteomes" id="UP000184268"/>
    </source>
</evidence>
<protein>
    <submittedName>
        <fullName evidence="2">Uncharacterized protein</fullName>
    </submittedName>
</protein>
<dbReference type="InterPro" id="IPR015943">
    <property type="entry name" value="WD40/YVTN_repeat-like_dom_sf"/>
</dbReference>
<organism evidence="2 3">
    <name type="scientific">Ferrimonas marina</name>
    <dbReference type="NCBI Taxonomy" id="299255"/>
    <lineage>
        <taxon>Bacteria</taxon>
        <taxon>Pseudomonadati</taxon>
        <taxon>Pseudomonadota</taxon>
        <taxon>Gammaproteobacteria</taxon>
        <taxon>Alteromonadales</taxon>
        <taxon>Ferrimonadaceae</taxon>
        <taxon>Ferrimonas</taxon>
    </lineage>
</organism>
<dbReference type="OrthoDB" id="6277674at2"/>
<dbReference type="SUPFAM" id="SSF63829">
    <property type="entry name" value="Calcium-dependent phosphotriesterase"/>
    <property type="match status" value="1"/>
</dbReference>
<feature type="region of interest" description="Disordered" evidence="1">
    <location>
        <begin position="22"/>
        <end position="45"/>
    </location>
</feature>
<feature type="compositionally biased region" description="Acidic residues" evidence="1">
    <location>
        <begin position="130"/>
        <end position="146"/>
    </location>
</feature>
<dbReference type="Gene3D" id="2.60.40.10">
    <property type="entry name" value="Immunoglobulins"/>
    <property type="match status" value="1"/>
</dbReference>
<dbReference type="AlphaFoldDB" id="A0A1M5P4E8"/>
<accession>A0A1M5P4E8</accession>